<protein>
    <submittedName>
        <fullName evidence="1">Uncharacterized protein</fullName>
    </submittedName>
</protein>
<accession>A0A9P4NXY8</accession>
<proteinExistence type="predicted"/>
<gene>
    <name evidence="1" type="ORF">EJ08DRAFT_40157</name>
</gene>
<comment type="caution">
    <text evidence="1">The sequence shown here is derived from an EMBL/GenBank/DDBJ whole genome shotgun (WGS) entry which is preliminary data.</text>
</comment>
<keyword evidence="2" id="KW-1185">Reference proteome</keyword>
<organism evidence="1 2">
    <name type="scientific">Tothia fuscella</name>
    <dbReference type="NCBI Taxonomy" id="1048955"/>
    <lineage>
        <taxon>Eukaryota</taxon>
        <taxon>Fungi</taxon>
        <taxon>Dikarya</taxon>
        <taxon>Ascomycota</taxon>
        <taxon>Pezizomycotina</taxon>
        <taxon>Dothideomycetes</taxon>
        <taxon>Pleosporomycetidae</taxon>
        <taxon>Venturiales</taxon>
        <taxon>Cylindrosympodiaceae</taxon>
        <taxon>Tothia</taxon>
    </lineage>
</organism>
<reference evidence="1" key="1">
    <citation type="journal article" date="2020" name="Stud. Mycol.">
        <title>101 Dothideomycetes genomes: a test case for predicting lifestyles and emergence of pathogens.</title>
        <authorList>
            <person name="Haridas S."/>
            <person name="Albert R."/>
            <person name="Binder M."/>
            <person name="Bloem J."/>
            <person name="Labutti K."/>
            <person name="Salamov A."/>
            <person name="Andreopoulos B."/>
            <person name="Baker S."/>
            <person name="Barry K."/>
            <person name="Bills G."/>
            <person name="Bluhm B."/>
            <person name="Cannon C."/>
            <person name="Castanera R."/>
            <person name="Culley D."/>
            <person name="Daum C."/>
            <person name="Ezra D."/>
            <person name="Gonzalez J."/>
            <person name="Henrissat B."/>
            <person name="Kuo A."/>
            <person name="Liang C."/>
            <person name="Lipzen A."/>
            <person name="Lutzoni F."/>
            <person name="Magnuson J."/>
            <person name="Mondo S."/>
            <person name="Nolan M."/>
            <person name="Ohm R."/>
            <person name="Pangilinan J."/>
            <person name="Park H.-J."/>
            <person name="Ramirez L."/>
            <person name="Alfaro M."/>
            <person name="Sun H."/>
            <person name="Tritt A."/>
            <person name="Yoshinaga Y."/>
            <person name="Zwiers L.-H."/>
            <person name="Turgeon B."/>
            <person name="Goodwin S."/>
            <person name="Spatafora J."/>
            <person name="Crous P."/>
            <person name="Grigoriev I."/>
        </authorList>
    </citation>
    <scope>NUCLEOTIDE SEQUENCE</scope>
    <source>
        <strain evidence="1">CBS 130266</strain>
    </source>
</reference>
<dbReference type="OrthoDB" id="6133115at2759"/>
<dbReference type="Proteomes" id="UP000800235">
    <property type="component" value="Unassembled WGS sequence"/>
</dbReference>
<sequence length="381" mass="42984">MPMPARKCPTCAAAIGETVWVIPGKQCPVCYNQVEGQGATRRQPVTLNRSVWRFNDDLVLAPPSSDDLMSSKDMAHLSRDQAILIGKHGCDIQTAVSISSQFVAARGGPFEVVLRVTDNHKIPVTIEEFGVIAPAWRLSWEWLEKTCRGQALQTSWCKTRIYDGHPYLQILLRDVHDSVMTCFVLSSDLQTIQLRGFWFVQTPRTSELSKDTSAVIQNTVNHLIKGLEATTTFAEQPLLLPILYLETRLQFAEQGYMDGFLEQTYQNNLLLLEESLSVPTSNLRELYDHAKITAGIASSHRQISKMNLDVGKMETILRMITKGQLIAKANEAFYDADPQKVESLACRVDFLQERTIALESRIKLSTTQVQNLQTMIREHFQ</sequence>
<evidence type="ECO:0000313" key="1">
    <source>
        <dbReference type="EMBL" id="KAF2433801.1"/>
    </source>
</evidence>
<dbReference type="EMBL" id="MU007019">
    <property type="protein sequence ID" value="KAF2433801.1"/>
    <property type="molecule type" value="Genomic_DNA"/>
</dbReference>
<dbReference type="AlphaFoldDB" id="A0A9P4NXY8"/>
<evidence type="ECO:0000313" key="2">
    <source>
        <dbReference type="Proteomes" id="UP000800235"/>
    </source>
</evidence>
<name>A0A9P4NXY8_9PEZI</name>